<dbReference type="PANTHER" id="PTHR19854">
    <property type="entry name" value="TRANSDUCIN BETA-LIKE 3"/>
    <property type="match status" value="1"/>
</dbReference>
<dbReference type="GO" id="GO:0000480">
    <property type="term" value="P:endonucleolytic cleavage in 5'-ETS of tricistronic rRNA transcript (SSU-rRNA, 5.8S rRNA, LSU-rRNA)"/>
    <property type="evidence" value="ECO:0007669"/>
    <property type="project" value="TreeGrafter"/>
</dbReference>
<dbReference type="InterPro" id="IPR036322">
    <property type="entry name" value="WD40_repeat_dom_sf"/>
</dbReference>
<keyword evidence="5 6" id="KW-0539">Nucleus</keyword>
<dbReference type="InterPro" id="IPR015943">
    <property type="entry name" value="WD40/YVTN_repeat-like_dom_sf"/>
</dbReference>
<keyword evidence="2 7" id="KW-0853">WD repeat</keyword>
<dbReference type="InterPro" id="IPR036390">
    <property type="entry name" value="WH_DNA-bd_sf"/>
</dbReference>
<feature type="repeat" description="WD" evidence="7">
    <location>
        <begin position="1799"/>
        <end position="1823"/>
    </location>
</feature>
<dbReference type="SUPFAM" id="SSF46785">
    <property type="entry name" value="Winged helix' DNA-binding domain"/>
    <property type="match status" value="1"/>
</dbReference>
<protein>
    <submittedName>
        <fullName evidence="11">WD40 repeat-like protein</fullName>
    </submittedName>
</protein>
<evidence type="ECO:0000256" key="8">
    <source>
        <dbReference type="SAM" id="Coils"/>
    </source>
</evidence>
<feature type="compositionally biased region" description="Polar residues" evidence="9">
    <location>
        <begin position="829"/>
        <end position="859"/>
    </location>
</feature>
<dbReference type="PROSITE" id="PS50294">
    <property type="entry name" value="WD_REPEATS_REGION"/>
    <property type="match status" value="7"/>
</dbReference>
<dbReference type="InterPro" id="IPR036388">
    <property type="entry name" value="WH-like_DNA-bd_sf"/>
</dbReference>
<feature type="region of interest" description="Disordered" evidence="9">
    <location>
        <begin position="896"/>
        <end position="918"/>
    </location>
</feature>
<dbReference type="Pfam" id="PF00400">
    <property type="entry name" value="WD40"/>
    <property type="match status" value="8"/>
</dbReference>
<dbReference type="InterPro" id="IPR013934">
    <property type="entry name" value="Utp13_C"/>
</dbReference>
<feature type="compositionally biased region" description="Low complexity" evidence="9">
    <location>
        <begin position="254"/>
        <end position="266"/>
    </location>
</feature>
<dbReference type="GO" id="GO:0043565">
    <property type="term" value="F:sequence-specific DNA binding"/>
    <property type="evidence" value="ECO:0007669"/>
    <property type="project" value="InterPro"/>
</dbReference>
<feature type="repeat" description="WD" evidence="7">
    <location>
        <begin position="1972"/>
        <end position="2004"/>
    </location>
</feature>
<dbReference type="Proteomes" id="UP000757232">
    <property type="component" value="Unassembled WGS sequence"/>
</dbReference>
<feature type="compositionally biased region" description="Polar residues" evidence="9">
    <location>
        <begin position="1069"/>
        <end position="1080"/>
    </location>
</feature>
<dbReference type="PROSITE" id="PS50082">
    <property type="entry name" value="WD_REPEATS_2"/>
    <property type="match status" value="8"/>
</dbReference>
<keyword evidence="8" id="KW-0175">Coiled coil</keyword>
<feature type="region of interest" description="Disordered" evidence="9">
    <location>
        <begin position="253"/>
        <end position="273"/>
    </location>
</feature>
<dbReference type="SMART" id="SM00906">
    <property type="entry name" value="Fungal_trans"/>
    <property type="match status" value="1"/>
</dbReference>
<dbReference type="GO" id="GO:0008270">
    <property type="term" value="F:zinc ion binding"/>
    <property type="evidence" value="ECO:0007669"/>
    <property type="project" value="InterPro"/>
</dbReference>
<evidence type="ECO:0000259" key="10">
    <source>
        <dbReference type="PROSITE" id="PS50039"/>
    </source>
</evidence>
<dbReference type="InterPro" id="IPR007219">
    <property type="entry name" value="XnlR_reg_dom"/>
</dbReference>
<organism evidence="11 12">
    <name type="scientific">Sanghuangporus baumii</name>
    <name type="common">Phellinus baumii</name>
    <dbReference type="NCBI Taxonomy" id="108892"/>
    <lineage>
        <taxon>Eukaryota</taxon>
        <taxon>Fungi</taxon>
        <taxon>Dikarya</taxon>
        <taxon>Basidiomycota</taxon>
        <taxon>Agaricomycotina</taxon>
        <taxon>Agaricomycetes</taxon>
        <taxon>Hymenochaetales</taxon>
        <taxon>Hymenochaetaceae</taxon>
        <taxon>Sanghuangporus</taxon>
    </lineage>
</organism>
<name>A0A9Q5N9Q7_SANBA</name>
<dbReference type="InterPro" id="IPR011047">
    <property type="entry name" value="Quinoprotein_ADH-like_sf"/>
</dbReference>
<dbReference type="OrthoDB" id="5414888at2759"/>
<feature type="repeat" description="WD" evidence="7">
    <location>
        <begin position="1838"/>
        <end position="1872"/>
    </location>
</feature>
<dbReference type="GO" id="GO:0003700">
    <property type="term" value="F:DNA-binding transcription factor activity"/>
    <property type="evidence" value="ECO:0007669"/>
    <property type="project" value="InterPro"/>
</dbReference>
<dbReference type="GO" id="GO:0030686">
    <property type="term" value="C:90S preribosome"/>
    <property type="evidence" value="ECO:0007669"/>
    <property type="project" value="TreeGrafter"/>
</dbReference>
<dbReference type="CDD" id="cd00059">
    <property type="entry name" value="FH_FOX"/>
    <property type="match status" value="1"/>
</dbReference>
<dbReference type="InterPro" id="IPR019775">
    <property type="entry name" value="WD40_repeat_CS"/>
</dbReference>
<dbReference type="InterPro" id="IPR020472">
    <property type="entry name" value="WD40_PAC1"/>
</dbReference>
<keyword evidence="3" id="KW-0677">Repeat</keyword>
<dbReference type="GO" id="GO:0032040">
    <property type="term" value="C:small-subunit processome"/>
    <property type="evidence" value="ECO:0007669"/>
    <property type="project" value="InterPro"/>
</dbReference>
<dbReference type="GO" id="GO:0000472">
    <property type="term" value="P:endonucleolytic cleavage to generate mature 5'-end of SSU-rRNA from (SSU-rRNA, 5.8S rRNA, LSU-rRNA)"/>
    <property type="evidence" value="ECO:0007669"/>
    <property type="project" value="TreeGrafter"/>
</dbReference>
<dbReference type="GO" id="GO:0005829">
    <property type="term" value="C:cytosol"/>
    <property type="evidence" value="ECO:0007669"/>
    <property type="project" value="UniProtKB-ARBA"/>
</dbReference>
<dbReference type="Pfam" id="PF04082">
    <property type="entry name" value="Fungal_trans"/>
    <property type="match status" value="1"/>
</dbReference>
<dbReference type="CDD" id="cd12148">
    <property type="entry name" value="fungal_TF_MHR"/>
    <property type="match status" value="1"/>
</dbReference>
<gene>
    <name evidence="11" type="ORF">A7U60_g7289</name>
</gene>
<dbReference type="PRINTS" id="PR00320">
    <property type="entry name" value="GPROTEINBRPT"/>
</dbReference>
<sequence>MYARPIGGAASKEYLWFLRLNKSPHRKSSMSTSSSGDQPLSPETFDHASQTNKKRSSRGKYQLLLDWIGLEVQCRPNDVTYDSQLATNAEERRANAESLSIQTDPARIARLQSFLQSRKDCTFQGPSYKRGPPKGYISAIEQRLHQVEAVLGAIINSKDAKSQEITSALRTDDIAREIIDRVDRGPYGSTSRATSAGPADFSATIRQLNESRDNRTTRDSRVTRENLSSTYHDIPSPSPEWLRRLDIILAGQGPSRYSAPPSGSSSLERGHTDTPGYSCAIEGVPGGHLNISEMHAHILMPRAARNEDVVEKVEDEEAIGSLSFNENDEIRYHNESSELYFTYVHPDLPVLHKPSFMALCQSHLDYDSDTAPTFASTNLQTKLAQLLMLAVFTVSSRFNEREMSLPEPGGMWEAGCNYLASARQILYSVIHTSSIITCQALVILAYREFGLGSFEQSSGFMSMAINMAQDLGLHRAADRWQRSGIDIFSPNQKQERKHVWWSCAIAEKYIACALGKPTIIRPNDYDTDLPEDRGSDPRSSFGEEVEVWQPHPAVVQSSPQPPVLCHTLSTFKAAASLSVITGKIIDKIYSIRQKPWPKKQRLLYGLDRELNDWFAGLPAHLHYDAAVRRPVPPQTLFLHIQHSIVMILLHRKFIPRVNHRESAASAHGIDTAKEFEPCQEAAIRISSLAATIREVFSLKAVSAYLPSYLMSAGIMHLAAISMNRGDTLRSIVGIRNTLVCLKDMENVWPSAMRNYELLGSAWSKLENSMQTVLDNPDQFPHASQSFGPYNPAEAEENTRVMARLLGLEIPGVVHAPIPPVPWARGPMTQHVQGSAASSQTAYSPASTEYSRSAGLTPSSRPLDWTQEYPDSSIPFHGPALFVSTLMSSLRELLNPERPESFSQQSTVGTPSPSTRSTPIIENVDNNVLAHESLVNLDPSYTNYPGSDPSLVENMAHPPHENCPDSLDCLPDTNDRPQHTLPVILRCAILGSAKRKLTIRDIYAAMEKKYPYYRTAGPAWKQSVRHHLSLSRLFERKAKPVTEPGFGSYWTVNLDAPPGTKRPRKRGRQNKSANPNQNSSLVAGVGSSTERRGRPKKYAPQDFEIEQISKPSPSSLHVPSSILAGPQISSGNFAIYQLPVNRCSSQQFRLHSVHDMPSPHVEHDDDEKMFDTHDDYAEQDSPTLTDDADGSIDNRSEERAIYSYSGDPRTLPPPSLSSVPVDPTLITNYSEPIQHISRLRDEIRELQGRVASLYTEKSKMERELGDARAEIARLRAENEALERRSRNGTISRNGFHDNLIDVHDRPQIFEVVDLIFIDNDVVHVPLKDCHSFRYEKARVIGPLHTGGPVALASDGRHVITCVGDEALLTRLSDGTELRRFIADSETIHSLCLTPSSSHLIVFTASLSLHYYEDPLSLSAAKSLRPTRTIHKAHEAPVHVCKSDPTSSLLASGSADGVVKVWDIRRGYVTHIFKGHGGVVSALLFRYVRDTSTVVNTQPELHLISASVDTCVRIFDLSPESSRSGNAKPIAVLEGHVSVPRALDVTSDGKWLISGGRDSVVLLWNLLGNSTANKKMERRQGRLAPVLVRTVPILERVEAAGWVDDGIESLKFFTAGEKGVLRVWDAQSGTSLYALNEEPEEDVENQREILEVCCLRDKDLILSIHADQNILLHSLSGRTLLQQLIGFNDEITATSFLSATSPDSHVVVAANSSLIRVYSVSGNDSRLLPGHTGIVLCLASSEDRSFLASGSKDKSARLWSFSRSLSAWMNVAVCEGHAESVGAIALSQKTNESGSNLGAPRFMFTGSQDRTIKMWDLSSVSMPNVESSGSPVRCKSLTTHKAHDKDINSLDVSPNDCFLASASQDRTAKVYEIEYSLTGPRGEIKLLGTCKGHKRGVWTVKFGKVERVLATGSGDKTIKLWNLDDFTCIKTFEGHTNSVLQIDFFNQDMQLASTASDGLLKLWNVRTEECISTMDGHDDKVWALAISSDESMIVTGAADSAVTIWKDCTREKELEKLADREKIVMKEQDFMNYLTMKDYRNAISLAIAMDQPGRLYSLFKQILSPELCDPDAFEAGSVTGMTSIDMVLRKLPPTELASLLRHIRDWNVNAKTSSVAQSVLNSLLKLRAVEEFAHAFDPSGALVPIQTTSPNDTLSLSELVQALIPYTERHLARLDHLVQDSYILDYVLAEMDGGLTTEEDGMELDF</sequence>
<dbReference type="InterPro" id="IPR001766">
    <property type="entry name" value="Fork_head_dom"/>
</dbReference>
<feature type="compositionally biased region" description="Polar residues" evidence="9">
    <location>
        <begin position="1108"/>
        <end position="1117"/>
    </location>
</feature>
<dbReference type="PROSITE" id="PS00678">
    <property type="entry name" value="WD_REPEATS_1"/>
    <property type="match status" value="4"/>
</dbReference>
<evidence type="ECO:0000256" key="9">
    <source>
        <dbReference type="SAM" id="MobiDB-lite"/>
    </source>
</evidence>
<dbReference type="PANTHER" id="PTHR19854:SF15">
    <property type="entry name" value="TRANSDUCIN BETA-LIKE PROTEIN 3"/>
    <property type="match status" value="1"/>
</dbReference>
<feature type="region of interest" description="Disordered" evidence="9">
    <location>
        <begin position="1051"/>
        <end position="1117"/>
    </location>
</feature>
<dbReference type="SMART" id="SM00320">
    <property type="entry name" value="WD40"/>
    <property type="match status" value="13"/>
</dbReference>
<evidence type="ECO:0000313" key="12">
    <source>
        <dbReference type="Proteomes" id="UP000757232"/>
    </source>
</evidence>
<feature type="repeat" description="WD" evidence="7">
    <location>
        <begin position="1930"/>
        <end position="1971"/>
    </location>
</feature>
<evidence type="ECO:0000256" key="4">
    <source>
        <dbReference type="ARBA" id="ARBA00023125"/>
    </source>
</evidence>
<dbReference type="SMART" id="SM00339">
    <property type="entry name" value="FH"/>
    <property type="match status" value="1"/>
</dbReference>
<feature type="compositionally biased region" description="Basic and acidic residues" evidence="9">
    <location>
        <begin position="209"/>
        <end position="224"/>
    </location>
</feature>
<comment type="caution">
    <text evidence="11">The sequence shown here is derived from an EMBL/GenBank/DDBJ whole genome shotgun (WGS) entry which is preliminary data.</text>
</comment>
<dbReference type="SUPFAM" id="SSF50998">
    <property type="entry name" value="Quinoprotein alcohol dehydrogenase-like"/>
    <property type="match status" value="1"/>
</dbReference>
<dbReference type="GO" id="GO:0006351">
    <property type="term" value="P:DNA-templated transcription"/>
    <property type="evidence" value="ECO:0007669"/>
    <property type="project" value="InterPro"/>
</dbReference>
<feature type="DNA-binding region" description="Fork-head" evidence="6">
    <location>
        <begin position="975"/>
        <end position="1065"/>
    </location>
</feature>
<feature type="region of interest" description="Disordered" evidence="9">
    <location>
        <begin position="824"/>
        <end position="865"/>
    </location>
</feature>
<feature type="compositionally biased region" description="Polar residues" evidence="9">
    <location>
        <begin position="900"/>
        <end position="918"/>
    </location>
</feature>
<feature type="region of interest" description="Disordered" evidence="9">
    <location>
        <begin position="26"/>
        <end position="54"/>
    </location>
</feature>
<evidence type="ECO:0000256" key="2">
    <source>
        <dbReference type="ARBA" id="ARBA00022574"/>
    </source>
</evidence>
<comment type="subcellular location">
    <subcellularLocation>
        <location evidence="1">Nucleus</location>
        <location evidence="1">Nucleolus</location>
    </subcellularLocation>
</comment>
<feature type="repeat" description="WD" evidence="7">
    <location>
        <begin position="1888"/>
        <end position="1929"/>
    </location>
</feature>
<accession>A0A9Q5N9Q7</accession>
<evidence type="ECO:0000256" key="1">
    <source>
        <dbReference type="ARBA" id="ARBA00004604"/>
    </source>
</evidence>
<feature type="compositionally biased region" description="Polar residues" evidence="9">
    <location>
        <begin position="29"/>
        <end position="38"/>
    </location>
</feature>
<feature type="repeat" description="WD" evidence="7">
    <location>
        <begin position="1726"/>
        <end position="1760"/>
    </location>
</feature>
<dbReference type="GO" id="GO:0034511">
    <property type="term" value="F:U3 snoRNA binding"/>
    <property type="evidence" value="ECO:0007669"/>
    <property type="project" value="TreeGrafter"/>
</dbReference>
<keyword evidence="12" id="KW-1185">Reference proteome</keyword>
<dbReference type="CDD" id="cd00200">
    <property type="entry name" value="WD40"/>
    <property type="match status" value="2"/>
</dbReference>
<feature type="region of interest" description="Disordered" evidence="9">
    <location>
        <begin position="208"/>
        <end position="235"/>
    </location>
</feature>
<feature type="domain" description="Fork-head" evidence="10">
    <location>
        <begin position="975"/>
        <end position="1065"/>
    </location>
</feature>
<evidence type="ECO:0000313" key="11">
    <source>
        <dbReference type="EMBL" id="OCB85639.1"/>
    </source>
</evidence>
<dbReference type="Gene3D" id="2.130.10.10">
    <property type="entry name" value="YVTN repeat-like/Quinoprotein amine dehydrogenase"/>
    <property type="match status" value="4"/>
</dbReference>
<evidence type="ECO:0000256" key="6">
    <source>
        <dbReference type="PROSITE-ProRule" id="PRU00089"/>
    </source>
</evidence>
<reference evidence="11" key="1">
    <citation type="submission" date="2016-06" db="EMBL/GenBank/DDBJ databases">
        <title>Draft Genome sequence of the fungus Inonotus baumii.</title>
        <authorList>
            <person name="Zhu H."/>
            <person name="Lin W."/>
        </authorList>
    </citation>
    <scope>NUCLEOTIDE SEQUENCE</scope>
    <source>
        <strain evidence="11">821</strain>
    </source>
</reference>
<feature type="repeat" description="WD" evidence="7">
    <location>
        <begin position="1429"/>
        <end position="1470"/>
    </location>
</feature>
<proteinExistence type="predicted"/>
<keyword evidence="4 6" id="KW-0238">DNA-binding</keyword>
<dbReference type="PROSITE" id="PS50039">
    <property type="entry name" value="FORK_HEAD_3"/>
    <property type="match status" value="1"/>
</dbReference>
<dbReference type="EMBL" id="LNZH02000208">
    <property type="protein sequence ID" value="OCB85639.1"/>
    <property type="molecule type" value="Genomic_DNA"/>
</dbReference>
<dbReference type="Pfam" id="PF08625">
    <property type="entry name" value="Utp13"/>
    <property type="match status" value="1"/>
</dbReference>
<feature type="repeat" description="WD" evidence="7">
    <location>
        <begin position="1531"/>
        <end position="1572"/>
    </location>
</feature>
<evidence type="ECO:0000256" key="7">
    <source>
        <dbReference type="PROSITE-ProRule" id="PRU00221"/>
    </source>
</evidence>
<feature type="coiled-coil region" evidence="8">
    <location>
        <begin position="1235"/>
        <end position="1283"/>
    </location>
</feature>
<dbReference type="InterPro" id="IPR001680">
    <property type="entry name" value="WD40_rpt"/>
</dbReference>
<evidence type="ECO:0000256" key="5">
    <source>
        <dbReference type="ARBA" id="ARBA00023242"/>
    </source>
</evidence>
<dbReference type="Pfam" id="PF00250">
    <property type="entry name" value="Forkhead"/>
    <property type="match status" value="1"/>
</dbReference>
<dbReference type="Gene3D" id="1.10.10.10">
    <property type="entry name" value="Winged helix-like DNA-binding domain superfamily/Winged helix DNA-binding domain"/>
    <property type="match status" value="1"/>
</dbReference>
<dbReference type="SUPFAM" id="SSF50978">
    <property type="entry name" value="WD40 repeat-like"/>
    <property type="match status" value="1"/>
</dbReference>
<evidence type="ECO:0000256" key="3">
    <source>
        <dbReference type="ARBA" id="ARBA00022737"/>
    </source>
</evidence>